<evidence type="ECO:0000313" key="4">
    <source>
        <dbReference type="EMBL" id="KAH6867712.1"/>
    </source>
</evidence>
<proteinExistence type="inferred from homology"/>
<dbReference type="Proteomes" id="UP000777438">
    <property type="component" value="Unassembled WGS sequence"/>
</dbReference>
<keyword evidence="2" id="KW-1133">Transmembrane helix</keyword>
<dbReference type="SUPFAM" id="SSF48403">
    <property type="entry name" value="Ankyrin repeat"/>
    <property type="match status" value="1"/>
</dbReference>
<evidence type="ECO:0000259" key="3">
    <source>
        <dbReference type="Pfam" id="PF00884"/>
    </source>
</evidence>
<dbReference type="Gene3D" id="3.40.720.10">
    <property type="entry name" value="Alkaline Phosphatase, subunit A"/>
    <property type="match status" value="1"/>
</dbReference>
<feature type="domain" description="Sulfatase N-terminal" evidence="3">
    <location>
        <begin position="427"/>
        <end position="707"/>
    </location>
</feature>
<dbReference type="InterPro" id="IPR050738">
    <property type="entry name" value="Sulfatase"/>
</dbReference>
<dbReference type="PANTHER" id="PTHR42693:SF32">
    <property type="entry name" value="SULFATASE DOMAIN PROTEIN (AFU_ORTHOLOGUE AFUA_2G17610)"/>
    <property type="match status" value="1"/>
</dbReference>
<dbReference type="InterPro" id="IPR000917">
    <property type="entry name" value="Sulfatase_N"/>
</dbReference>
<accession>A0A9P8VMX6</accession>
<dbReference type="AlphaFoldDB" id="A0A9P8VMX6"/>
<gene>
    <name evidence="4" type="ORF">B0T10DRAFT_596972</name>
</gene>
<feature type="transmembrane region" description="Helical" evidence="2">
    <location>
        <begin position="51"/>
        <end position="71"/>
    </location>
</feature>
<dbReference type="SUPFAM" id="SSF53649">
    <property type="entry name" value="Alkaline phosphatase-like"/>
    <property type="match status" value="1"/>
</dbReference>
<protein>
    <submittedName>
        <fullName evidence="4">Sulfatase</fullName>
    </submittedName>
</protein>
<evidence type="ECO:0000256" key="1">
    <source>
        <dbReference type="ARBA" id="ARBA00008779"/>
    </source>
</evidence>
<comment type="caution">
    <text evidence="4">The sequence shown here is derived from an EMBL/GenBank/DDBJ whole genome shotgun (WGS) entry which is preliminary data.</text>
</comment>
<name>A0A9P8VMX6_9HYPO</name>
<feature type="transmembrane region" description="Helical" evidence="2">
    <location>
        <begin position="20"/>
        <end position="39"/>
    </location>
</feature>
<keyword evidence="2" id="KW-0812">Transmembrane</keyword>
<dbReference type="InterPro" id="IPR036770">
    <property type="entry name" value="Ankyrin_rpt-contain_sf"/>
</dbReference>
<sequence>MGSARRFIGAVTSRCANLRFVFAVGAMAVVAGKVVHVYAHLPALATSDLLHWGLSFFAQDVVLLLVLRLLFDLDLRRRALWLRIIAPATGSAVVAVLLALASFNVSFFYVTGAEIHWRNIGFASDSNSRKLLLEGLLSCSLTFGAIVLVGWLLQDGCHRVMGLVLEITQWPFVFLWRKLPIARSRVKYAHLPQLDTEEAAVQMEPVLDGKGDDADKADDYPGDNDAKPISKLKVLSYAVVGIILFVIFVEIAARPKSGGLTFMSWTLPLLPFVDFYKSAPSLGSLAPVYGSSIEFSWDNRTALHKPVRFNWLPRGKPLAGFEDWYKKGRTHYRADQDPMRISNLKNDLLPQLRKKLASVKIRHVMLIKLESTRKDIFPLKHDGLIWDKLAKSFPDNRVPPSVGKFLSTLTPTANFLTGEYDDGFQHANKTPRGGINFKSAHTTATYTLKSLAGTICGLSPVTVDFNVEVFNHIYQPCLPHIFDAFNALNHSRDKATHDFTSFKWKSSFMQSVTNLYDRQDMLMTNIGFPPENTVAYEYLKGPSPKFGPPRVPETHWWSIPEVALEDYVRDAFASAKKNNERVFLTHLTGTTHMPFWLPKYEKYVPLTKDDNLRQLSKYVNTVGSVDRWLKRVLDILDEEGVADETLVVFVGDHGISIAEEGSVTPYYNPHVANFHVPLVLSHPKLPQINVNDSVISLQILPTILDMLRETGSLSKSESRAAGDLMRNYEGQSLLRPINKVSNETGQPNWQFTVLNPGRAMVSVRDASRPEWRIVVPIVDDVEWRFVNLDEDPHERSPVRSLTFRAFLGEIEEKHGIAAAEWAEAAAFMGRWWVEENWKRWRALQAALAGGKTDIVDYLLSQGEDPNYDYLLVAAKAGFEKAVVLLLDYGAEADNPDENFKIPQLEIDTRSA</sequence>
<dbReference type="EMBL" id="JAGPYM010000092">
    <property type="protein sequence ID" value="KAH6867712.1"/>
    <property type="molecule type" value="Genomic_DNA"/>
</dbReference>
<evidence type="ECO:0000313" key="5">
    <source>
        <dbReference type="Proteomes" id="UP000777438"/>
    </source>
</evidence>
<keyword evidence="5" id="KW-1185">Reference proteome</keyword>
<feature type="transmembrane region" description="Helical" evidence="2">
    <location>
        <begin position="131"/>
        <end position="153"/>
    </location>
</feature>
<keyword evidence="2" id="KW-0472">Membrane</keyword>
<dbReference type="PANTHER" id="PTHR42693">
    <property type="entry name" value="ARYLSULFATASE FAMILY MEMBER"/>
    <property type="match status" value="1"/>
</dbReference>
<dbReference type="InterPro" id="IPR017850">
    <property type="entry name" value="Alkaline_phosphatase_core_sf"/>
</dbReference>
<dbReference type="Gene3D" id="1.25.40.20">
    <property type="entry name" value="Ankyrin repeat-containing domain"/>
    <property type="match status" value="1"/>
</dbReference>
<dbReference type="Pfam" id="PF00884">
    <property type="entry name" value="Sulfatase"/>
    <property type="match status" value="1"/>
</dbReference>
<dbReference type="GO" id="GO:0004065">
    <property type="term" value="F:arylsulfatase activity"/>
    <property type="evidence" value="ECO:0007669"/>
    <property type="project" value="TreeGrafter"/>
</dbReference>
<evidence type="ECO:0000256" key="2">
    <source>
        <dbReference type="SAM" id="Phobius"/>
    </source>
</evidence>
<comment type="similarity">
    <text evidence="1">Belongs to the sulfatase family.</text>
</comment>
<reference evidence="4 5" key="1">
    <citation type="journal article" date="2021" name="Nat. Commun.">
        <title>Genetic determinants of endophytism in the Arabidopsis root mycobiome.</title>
        <authorList>
            <person name="Mesny F."/>
            <person name="Miyauchi S."/>
            <person name="Thiergart T."/>
            <person name="Pickel B."/>
            <person name="Atanasova L."/>
            <person name="Karlsson M."/>
            <person name="Huettel B."/>
            <person name="Barry K.W."/>
            <person name="Haridas S."/>
            <person name="Chen C."/>
            <person name="Bauer D."/>
            <person name="Andreopoulos W."/>
            <person name="Pangilinan J."/>
            <person name="LaButti K."/>
            <person name="Riley R."/>
            <person name="Lipzen A."/>
            <person name="Clum A."/>
            <person name="Drula E."/>
            <person name="Henrissat B."/>
            <person name="Kohler A."/>
            <person name="Grigoriev I.V."/>
            <person name="Martin F.M."/>
            <person name="Hacquard S."/>
        </authorList>
    </citation>
    <scope>NUCLEOTIDE SEQUENCE [LARGE SCALE GENOMIC DNA]</scope>
    <source>
        <strain evidence="4 5">MPI-CAGE-CH-0241</strain>
    </source>
</reference>
<feature type="transmembrane region" description="Helical" evidence="2">
    <location>
        <begin position="234"/>
        <end position="253"/>
    </location>
</feature>
<dbReference type="OrthoDB" id="103349at2759"/>
<organism evidence="4 5">
    <name type="scientific">Thelonectria olida</name>
    <dbReference type="NCBI Taxonomy" id="1576542"/>
    <lineage>
        <taxon>Eukaryota</taxon>
        <taxon>Fungi</taxon>
        <taxon>Dikarya</taxon>
        <taxon>Ascomycota</taxon>
        <taxon>Pezizomycotina</taxon>
        <taxon>Sordariomycetes</taxon>
        <taxon>Hypocreomycetidae</taxon>
        <taxon>Hypocreales</taxon>
        <taxon>Nectriaceae</taxon>
        <taxon>Thelonectria</taxon>
    </lineage>
</organism>